<sequence length="132" mass="14651">MKSVIEYQLKTIKDNQFVDITSLVEKAVDDSGVSEGIALVFCPHTTAGITINENADSDVVRDILVNLDKAFPKEGDYKHVEGNSHAHIKASLMGASQQIIIQNSKLKLGTWQGIYFTEFDGPRTRKVFVKII</sequence>
<dbReference type="Proteomes" id="UP000190951">
    <property type="component" value="Chromosome"/>
</dbReference>
<reference evidence="2 3" key="1">
    <citation type="submission" date="2022-04" db="EMBL/GenBank/DDBJ databases">
        <title>Genome sequence of C. roseum typestrain.</title>
        <authorList>
            <person name="Poehlein A."/>
            <person name="Schoch T."/>
            <person name="Duerre P."/>
            <person name="Daniel R."/>
        </authorList>
    </citation>
    <scope>NUCLEOTIDE SEQUENCE [LARGE SCALE GENOMIC DNA]</scope>
    <source>
        <strain evidence="2 3">DSM 7320</strain>
    </source>
</reference>
<dbReference type="EMBL" id="CP096983">
    <property type="protein sequence ID" value="URZ10746.1"/>
    <property type="molecule type" value="Genomic_DNA"/>
</dbReference>
<organism evidence="2 3">
    <name type="scientific">Clostridium felsineum</name>
    <dbReference type="NCBI Taxonomy" id="36839"/>
    <lineage>
        <taxon>Bacteria</taxon>
        <taxon>Bacillati</taxon>
        <taxon>Bacillota</taxon>
        <taxon>Clostridia</taxon>
        <taxon>Eubacteriales</taxon>
        <taxon>Clostridiaceae</taxon>
        <taxon>Clostridium</taxon>
    </lineage>
</organism>
<dbReference type="PIRSF" id="PIRSF004681">
    <property type="entry name" value="UCP004681"/>
    <property type="match status" value="1"/>
</dbReference>
<dbReference type="KEGG" id="crw:CROST_014560"/>
<evidence type="ECO:0000256" key="1">
    <source>
        <dbReference type="ARBA" id="ARBA00005534"/>
    </source>
</evidence>
<dbReference type="NCBIfam" id="TIGR00149">
    <property type="entry name" value="TIGR00149_YjbQ"/>
    <property type="match status" value="1"/>
</dbReference>
<accession>A0A1S8MFG7</accession>
<dbReference type="AlphaFoldDB" id="A0A1S8MFG7"/>
<dbReference type="Gene3D" id="2.60.120.460">
    <property type="entry name" value="YjbQ-like"/>
    <property type="match status" value="1"/>
</dbReference>
<proteinExistence type="inferred from homology"/>
<keyword evidence="3" id="KW-1185">Reference proteome</keyword>
<dbReference type="Pfam" id="PF01894">
    <property type="entry name" value="YjbQ"/>
    <property type="match status" value="1"/>
</dbReference>
<dbReference type="SUPFAM" id="SSF111038">
    <property type="entry name" value="YjbQ-like"/>
    <property type="match status" value="1"/>
</dbReference>
<dbReference type="PANTHER" id="PTHR30615">
    <property type="entry name" value="UNCHARACTERIZED PROTEIN YJBQ-RELATED"/>
    <property type="match status" value="1"/>
</dbReference>
<comment type="similarity">
    <text evidence="1">Belongs to the UPF0047 family.</text>
</comment>
<gene>
    <name evidence="2" type="ORF">CROST_014560</name>
</gene>
<name>A0A1S8MFG7_9CLOT</name>
<evidence type="ECO:0000313" key="3">
    <source>
        <dbReference type="Proteomes" id="UP000190951"/>
    </source>
</evidence>
<evidence type="ECO:0000313" key="2">
    <source>
        <dbReference type="EMBL" id="URZ10746.1"/>
    </source>
</evidence>
<dbReference type="RefSeq" id="WP_077832425.1">
    <property type="nucleotide sequence ID" value="NZ_CP096983.1"/>
</dbReference>
<dbReference type="PANTHER" id="PTHR30615:SF8">
    <property type="entry name" value="UPF0047 PROTEIN C4A8.02C"/>
    <property type="match status" value="1"/>
</dbReference>
<dbReference type="InterPro" id="IPR035917">
    <property type="entry name" value="YjbQ-like_sf"/>
</dbReference>
<dbReference type="STRING" id="84029.CROST_03000"/>
<dbReference type="InterPro" id="IPR001602">
    <property type="entry name" value="UPF0047_YjbQ-like"/>
</dbReference>
<protein>
    <submittedName>
        <fullName evidence="2">Uncharacterized protein</fullName>
    </submittedName>
</protein>